<dbReference type="EMBL" id="CP162599">
    <property type="protein sequence ID" value="XDK33588.1"/>
    <property type="molecule type" value="Genomic_DNA"/>
</dbReference>
<name>A0AB39HQY4_9BACI</name>
<gene>
    <name evidence="2" type="ORF">AB4Y30_04315</name>
</gene>
<dbReference type="Gene3D" id="1.20.120.450">
    <property type="entry name" value="dinb family like domain"/>
    <property type="match status" value="1"/>
</dbReference>
<protein>
    <submittedName>
        <fullName evidence="2">DinB family protein</fullName>
    </submittedName>
</protein>
<accession>A0AB39HQY4</accession>
<dbReference type="SUPFAM" id="SSF109854">
    <property type="entry name" value="DinB/YfiT-like putative metalloenzymes"/>
    <property type="match status" value="1"/>
</dbReference>
<evidence type="ECO:0000313" key="2">
    <source>
        <dbReference type="EMBL" id="XDK33588.1"/>
    </source>
</evidence>
<proteinExistence type="predicted"/>
<reference evidence="2" key="1">
    <citation type="submission" date="2024-07" db="EMBL/GenBank/DDBJ databases">
        <title>Halotolerant mesophilic bacterium Ornithinibacillus sp. 4-3, sp. nov., isolated from soil.</title>
        <authorList>
            <person name="Sidarenka A.V."/>
            <person name="Guliayeva D.E."/>
            <person name="Leanovich S.I."/>
            <person name="Hileuskaya K.S."/>
            <person name="Akhremchuk A.E."/>
            <person name="Sikolenko M.A."/>
            <person name="Valentovich L.N."/>
        </authorList>
    </citation>
    <scope>NUCLEOTIDE SEQUENCE</scope>
    <source>
        <strain evidence="2">4-3</strain>
    </source>
</reference>
<dbReference type="InterPro" id="IPR034660">
    <property type="entry name" value="DinB/YfiT-like"/>
</dbReference>
<sequence length="161" mass="18930">MILKKRRESVMGAVSVLRDELLAVLELGIRTMEGLLQKVKEKDWNYRPAENMRNLQELAIHIISISEVDLHLWQEKDQETIQNLEASYEQIESTKAMIGAMHKGFQQYKTYMVSLSDEELLTKKTKPFYLERGKIQAHWLVEEISHFFHHRGQFLNSLAMI</sequence>
<feature type="domain" description="DinB-like" evidence="1">
    <location>
        <begin position="26"/>
        <end position="146"/>
    </location>
</feature>
<dbReference type="RefSeq" id="WP_368654266.1">
    <property type="nucleotide sequence ID" value="NZ_CP162599.1"/>
</dbReference>
<evidence type="ECO:0000259" key="1">
    <source>
        <dbReference type="Pfam" id="PF12867"/>
    </source>
</evidence>
<dbReference type="InterPro" id="IPR024775">
    <property type="entry name" value="DinB-like"/>
</dbReference>
<dbReference type="Pfam" id="PF12867">
    <property type="entry name" value="DinB_2"/>
    <property type="match status" value="1"/>
</dbReference>
<organism evidence="2">
    <name type="scientific">Ornithinibacillus sp. 4-3</name>
    <dbReference type="NCBI Taxonomy" id="3231488"/>
    <lineage>
        <taxon>Bacteria</taxon>
        <taxon>Bacillati</taxon>
        <taxon>Bacillota</taxon>
        <taxon>Bacilli</taxon>
        <taxon>Bacillales</taxon>
        <taxon>Bacillaceae</taxon>
        <taxon>Ornithinibacillus</taxon>
    </lineage>
</organism>
<dbReference type="AlphaFoldDB" id="A0AB39HQY4"/>